<dbReference type="SUPFAM" id="SSF48452">
    <property type="entry name" value="TPR-like"/>
    <property type="match status" value="1"/>
</dbReference>
<feature type="coiled-coil region" evidence="4">
    <location>
        <begin position="197"/>
        <end position="234"/>
    </location>
</feature>
<reference evidence="6 7" key="1">
    <citation type="submission" date="2023-11" db="EMBL/GenBank/DDBJ databases">
        <title>Dfirmibasis_genome.</title>
        <authorList>
            <person name="Edelbroek B."/>
            <person name="Kjellin J."/>
            <person name="Jerlstrom-Hultqvist J."/>
            <person name="Soderbom F."/>
        </authorList>
    </citation>
    <scope>NUCLEOTIDE SEQUENCE [LARGE SCALE GENOMIC DNA]</scope>
    <source>
        <strain evidence="6 7">TNS-C-14</strain>
    </source>
</reference>
<dbReference type="GO" id="GO:0030544">
    <property type="term" value="F:Hsp70 protein binding"/>
    <property type="evidence" value="ECO:0007669"/>
    <property type="project" value="TreeGrafter"/>
</dbReference>
<dbReference type="GO" id="GO:0006457">
    <property type="term" value="P:protein folding"/>
    <property type="evidence" value="ECO:0007669"/>
    <property type="project" value="TreeGrafter"/>
</dbReference>
<dbReference type="Pfam" id="PF18972">
    <property type="entry name" value="Wheel"/>
    <property type="match status" value="1"/>
</dbReference>
<dbReference type="Gene3D" id="1.25.40.10">
    <property type="entry name" value="Tetratricopeptide repeat domain"/>
    <property type="match status" value="1"/>
</dbReference>
<evidence type="ECO:0000256" key="1">
    <source>
        <dbReference type="ARBA" id="ARBA00022737"/>
    </source>
</evidence>
<accession>A0AAN7UF89</accession>
<dbReference type="Proteomes" id="UP001344447">
    <property type="component" value="Unassembled WGS sequence"/>
</dbReference>
<proteinExistence type="inferred from homology"/>
<evidence type="ECO:0000256" key="2">
    <source>
        <dbReference type="ARBA" id="ARBA00022803"/>
    </source>
</evidence>
<evidence type="ECO:0000256" key="4">
    <source>
        <dbReference type="SAM" id="Coils"/>
    </source>
</evidence>
<organism evidence="6 7">
    <name type="scientific">Dictyostelium firmibasis</name>
    <dbReference type="NCBI Taxonomy" id="79012"/>
    <lineage>
        <taxon>Eukaryota</taxon>
        <taxon>Amoebozoa</taxon>
        <taxon>Evosea</taxon>
        <taxon>Eumycetozoa</taxon>
        <taxon>Dictyostelia</taxon>
        <taxon>Dictyosteliales</taxon>
        <taxon>Dictyosteliaceae</taxon>
        <taxon>Dictyostelium</taxon>
    </lineage>
</organism>
<protein>
    <recommendedName>
        <fullName evidence="5">Cns1/TTC4 wheel domain-containing protein</fullName>
    </recommendedName>
</protein>
<name>A0AAN7UF89_9MYCE</name>
<dbReference type="SMART" id="SM00028">
    <property type="entry name" value="TPR"/>
    <property type="match status" value="3"/>
</dbReference>
<dbReference type="CDD" id="cd21377">
    <property type="entry name" value="CTWD_Cns1-like"/>
    <property type="match status" value="1"/>
</dbReference>
<keyword evidence="2" id="KW-0802">TPR repeat</keyword>
<dbReference type="InterPro" id="IPR011990">
    <property type="entry name" value="TPR-like_helical_dom_sf"/>
</dbReference>
<comment type="similarity">
    <text evidence="3">Belongs to the TTC4 family.</text>
</comment>
<keyword evidence="7" id="KW-1185">Reference proteome</keyword>
<dbReference type="GO" id="GO:0051879">
    <property type="term" value="F:Hsp90 protein binding"/>
    <property type="evidence" value="ECO:0007669"/>
    <property type="project" value="InterPro"/>
</dbReference>
<dbReference type="GO" id="GO:0005634">
    <property type="term" value="C:nucleus"/>
    <property type="evidence" value="ECO:0007669"/>
    <property type="project" value="TreeGrafter"/>
</dbReference>
<evidence type="ECO:0000259" key="5">
    <source>
        <dbReference type="Pfam" id="PF18972"/>
    </source>
</evidence>
<dbReference type="AlphaFoldDB" id="A0AAN7UF89"/>
<keyword evidence="1" id="KW-0677">Repeat</keyword>
<comment type="caution">
    <text evidence="6">The sequence shown here is derived from an EMBL/GenBank/DDBJ whole genome shotgun (WGS) entry which is preliminary data.</text>
</comment>
<dbReference type="GO" id="GO:0005829">
    <property type="term" value="C:cytosol"/>
    <property type="evidence" value="ECO:0007669"/>
    <property type="project" value="TreeGrafter"/>
</dbReference>
<dbReference type="InterPro" id="IPR044059">
    <property type="entry name" value="Csn1/TTC4_wheel"/>
</dbReference>
<evidence type="ECO:0000313" key="6">
    <source>
        <dbReference type="EMBL" id="KAK5580338.1"/>
    </source>
</evidence>
<dbReference type="PANTHER" id="PTHR46035:SF1">
    <property type="entry name" value="TETRATRICOPEPTIDE REPEAT PROTEIN 4"/>
    <property type="match status" value="1"/>
</dbReference>
<evidence type="ECO:0000256" key="3">
    <source>
        <dbReference type="ARBA" id="ARBA00023602"/>
    </source>
</evidence>
<dbReference type="EMBL" id="JAVFKY010000002">
    <property type="protein sequence ID" value="KAK5580338.1"/>
    <property type="molecule type" value="Genomic_DNA"/>
</dbReference>
<feature type="domain" description="Cns1/TTC4 wheel" evidence="5">
    <location>
        <begin position="268"/>
        <end position="386"/>
    </location>
</feature>
<sequence>MSTADATGGLTEEEENILWERSVETWKIQKEERNKSNQELIDRGEKPIDYDNDWKDLPIFMQELPEEPSSNHYLAAFQSLSNECTPEERAETFKSLGNDYFKEGKSRYNDALYYYNKALSVKCNDMKKNSIYLSNRAAVNMELGNYGLVIKDCTISIEFNPLNMKAYNRMARAQLQLGKYQDSIKTCDNGLSNEPENKDLLTIKENANKKLQDIQRREQEKIDKENTLKQQQLQLATKLYEKNQYKLGHQIFDMSQYTYQSDRKITIDQNNEIHFPVVFLYPEFGKSDFIMDFQEDHTFGDHLQMMFPPENPEFAPWDTKKEYTMDRIEVYFETNWTKPILADIKIKEIEKKWIRVKHTTDIAKVISHPTYIIPEIPLFYIVSRGNLFYKKFLENKL</sequence>
<evidence type="ECO:0000313" key="7">
    <source>
        <dbReference type="Proteomes" id="UP001344447"/>
    </source>
</evidence>
<dbReference type="PANTHER" id="PTHR46035">
    <property type="entry name" value="TETRATRICOPEPTIDE REPEAT PROTEIN 4"/>
    <property type="match status" value="1"/>
</dbReference>
<gene>
    <name evidence="6" type="ORF">RB653_000354</name>
</gene>
<keyword evidence="4" id="KW-0175">Coiled coil</keyword>
<dbReference type="InterPro" id="IPR019734">
    <property type="entry name" value="TPR_rpt"/>
</dbReference>